<comment type="subcellular location">
    <subcellularLocation>
        <location evidence="1">Cytoplasm</location>
    </subcellularLocation>
</comment>
<dbReference type="PROSITE" id="PS51722">
    <property type="entry name" value="G_TR_2"/>
    <property type="match status" value="1"/>
</dbReference>
<dbReference type="InterPro" id="IPR009000">
    <property type="entry name" value="Transl_B-barrel_sf"/>
</dbReference>
<dbReference type="PANTHER" id="PTHR43721:SF22">
    <property type="entry name" value="ELONGATION FACTOR TU, MITOCHONDRIAL"/>
    <property type="match status" value="1"/>
</dbReference>
<dbReference type="GO" id="GO:0003723">
    <property type="term" value="F:RNA binding"/>
    <property type="evidence" value="ECO:0007669"/>
    <property type="project" value="InterPro"/>
</dbReference>
<dbReference type="InterPro" id="IPR027417">
    <property type="entry name" value="P-loop_NTPase"/>
</dbReference>
<gene>
    <name evidence="6" type="ORF">SAMN05421854_103617</name>
</gene>
<evidence type="ECO:0000256" key="2">
    <source>
        <dbReference type="ARBA" id="ARBA00022490"/>
    </source>
</evidence>
<evidence type="ECO:0000256" key="1">
    <source>
        <dbReference type="ARBA" id="ARBA00004496"/>
    </source>
</evidence>
<dbReference type="InterPro" id="IPR004535">
    <property type="entry name" value="Transl_elong_SelB"/>
</dbReference>
<evidence type="ECO:0000313" key="6">
    <source>
        <dbReference type="EMBL" id="SFO97680.1"/>
    </source>
</evidence>
<dbReference type="Gene3D" id="1.10.10.10">
    <property type="entry name" value="Winged helix-like DNA-binding domain superfamily/Winged helix DNA-binding domain"/>
    <property type="match status" value="1"/>
</dbReference>
<reference evidence="6 7" key="1">
    <citation type="submission" date="2016-10" db="EMBL/GenBank/DDBJ databases">
        <authorList>
            <person name="de Groot N.N."/>
        </authorList>
    </citation>
    <scope>NUCLEOTIDE SEQUENCE [LARGE SCALE GENOMIC DNA]</scope>
    <source>
        <strain evidence="6 7">DSM 44637</strain>
    </source>
</reference>
<protein>
    <submittedName>
        <fullName evidence="6">Selenocysteine-specific elongation factor</fullName>
    </submittedName>
</protein>
<dbReference type="STRING" id="112413.SAMN05421854_103617"/>
<dbReference type="InterPro" id="IPR015191">
    <property type="entry name" value="SelB_WHD4"/>
</dbReference>
<dbReference type="InterPro" id="IPR050055">
    <property type="entry name" value="EF-Tu_GTPase"/>
</dbReference>
<dbReference type="Gene3D" id="3.40.50.300">
    <property type="entry name" value="P-loop containing nucleotide triphosphate hydrolases"/>
    <property type="match status" value="1"/>
</dbReference>
<dbReference type="GO" id="GO:0005525">
    <property type="term" value="F:GTP binding"/>
    <property type="evidence" value="ECO:0007669"/>
    <property type="project" value="UniProtKB-KW"/>
</dbReference>
<dbReference type="InterPro" id="IPR036388">
    <property type="entry name" value="WH-like_DNA-bd_sf"/>
</dbReference>
<name>A0A1I5LK69_9PSEU</name>
<dbReference type="Pfam" id="PF09107">
    <property type="entry name" value="WHD_3rd_SelB"/>
    <property type="match status" value="1"/>
</dbReference>
<dbReference type="InterPro" id="IPR057335">
    <property type="entry name" value="Beta-barrel_SelB"/>
</dbReference>
<dbReference type="NCBIfam" id="TIGR00475">
    <property type="entry name" value="selB"/>
    <property type="match status" value="1"/>
</dbReference>
<dbReference type="Proteomes" id="UP000199137">
    <property type="component" value="Unassembled WGS sequence"/>
</dbReference>
<dbReference type="SUPFAM" id="SSF50447">
    <property type="entry name" value="Translation proteins"/>
    <property type="match status" value="1"/>
</dbReference>
<evidence type="ECO:0000313" key="7">
    <source>
        <dbReference type="Proteomes" id="UP000199137"/>
    </source>
</evidence>
<dbReference type="RefSeq" id="WP_093573795.1">
    <property type="nucleotide sequence ID" value="NZ_FOWC01000003.1"/>
</dbReference>
<feature type="domain" description="Tr-type G" evidence="5">
    <location>
        <begin position="1"/>
        <end position="171"/>
    </location>
</feature>
<dbReference type="SUPFAM" id="SSF52540">
    <property type="entry name" value="P-loop containing nucleoside triphosphate hydrolases"/>
    <property type="match status" value="1"/>
</dbReference>
<keyword evidence="4" id="KW-0342">GTP-binding</keyword>
<sequence>MRVIATAGHVDHGKSTLVRRLTGREPDRWAEERRRGLTLDLGFAWTRLGGEEGEEIAFVDVPGHQRFVPNMLAGVGPVPAALFVVAADEGWMPQSAEHLAALDAFGVHHGLLAVTKSDRADPARATAAALAEIAATALGEVPAVSVSGTTGEGLEELSAQLAKLASRLPPPDLAADVRLWIDRAFTIKGAGTVVTGTLGGGTLRVGDEVTLGANRVQIRGLQALGEPRESVAAVARVAVNLRGVPQDSVGRGDVLLTPDAWRPTTEIDVRLRGALSGELHRNLVLHLGSAAVPTRVRPLGPDTARLLLASPLPLRTGDRGLLRDPGEHRIPAGFDVVDVRPPSLARRGAARARGEALTTLEPGWDYLRREGFVRHEDFRVLGLPAAGERLGGWHADPARLSQSRAEAAEAVAAWNREHPLAAGIPAEALRQRLGLPAVDLVPAVLTGELVLADGLVRTPGTGLTAAVDNAVDVLEERFAEHPFRAPEADELRKLGLGKRELAAAVRVGRLRAIAEGVVLGPDAPERAVEVLAALGEPFTVSRARQALDSTRRVMIPLLEHLDAAGLTEPLGDGTRRTRVQGCAGRENGLP</sequence>
<evidence type="ECO:0000256" key="4">
    <source>
        <dbReference type="ARBA" id="ARBA00023134"/>
    </source>
</evidence>
<accession>A0A1I5LK69</accession>
<keyword evidence="2" id="KW-0963">Cytoplasm</keyword>
<keyword evidence="3" id="KW-0648">Protein biosynthesis</keyword>
<dbReference type="Gene3D" id="1.10.10.2770">
    <property type="match status" value="1"/>
</dbReference>
<dbReference type="PANTHER" id="PTHR43721">
    <property type="entry name" value="ELONGATION FACTOR TU-RELATED"/>
    <property type="match status" value="1"/>
</dbReference>
<evidence type="ECO:0000256" key="3">
    <source>
        <dbReference type="ARBA" id="ARBA00022917"/>
    </source>
</evidence>
<dbReference type="GO" id="GO:0003924">
    <property type="term" value="F:GTPase activity"/>
    <property type="evidence" value="ECO:0007669"/>
    <property type="project" value="InterPro"/>
</dbReference>
<dbReference type="OrthoDB" id="9803139at2"/>
<dbReference type="Pfam" id="PF25461">
    <property type="entry name" value="Beta-barrel_SelB"/>
    <property type="match status" value="1"/>
</dbReference>
<dbReference type="Gene3D" id="2.40.30.10">
    <property type="entry name" value="Translation factors"/>
    <property type="match status" value="1"/>
</dbReference>
<dbReference type="GO" id="GO:0001514">
    <property type="term" value="P:selenocysteine incorporation"/>
    <property type="evidence" value="ECO:0007669"/>
    <property type="project" value="InterPro"/>
</dbReference>
<dbReference type="InterPro" id="IPR000795">
    <property type="entry name" value="T_Tr_GTP-bd_dom"/>
</dbReference>
<keyword evidence="6" id="KW-0251">Elongation factor</keyword>
<dbReference type="EMBL" id="FOWC01000003">
    <property type="protein sequence ID" value="SFO97680.1"/>
    <property type="molecule type" value="Genomic_DNA"/>
</dbReference>
<evidence type="ECO:0000259" key="5">
    <source>
        <dbReference type="PROSITE" id="PS51722"/>
    </source>
</evidence>
<keyword evidence="4" id="KW-0547">Nucleotide-binding</keyword>
<dbReference type="AlphaFoldDB" id="A0A1I5LK69"/>
<organism evidence="6 7">
    <name type="scientific">Amycolatopsis rubida</name>
    <dbReference type="NCBI Taxonomy" id="112413"/>
    <lineage>
        <taxon>Bacteria</taxon>
        <taxon>Bacillati</taxon>
        <taxon>Actinomycetota</taxon>
        <taxon>Actinomycetes</taxon>
        <taxon>Pseudonocardiales</taxon>
        <taxon>Pseudonocardiaceae</taxon>
        <taxon>Amycolatopsis</taxon>
    </lineage>
</organism>
<dbReference type="GO" id="GO:0005829">
    <property type="term" value="C:cytosol"/>
    <property type="evidence" value="ECO:0007669"/>
    <property type="project" value="TreeGrafter"/>
</dbReference>
<proteinExistence type="predicted"/>
<dbReference type="GO" id="GO:0003746">
    <property type="term" value="F:translation elongation factor activity"/>
    <property type="evidence" value="ECO:0007669"/>
    <property type="project" value="UniProtKB-KW"/>
</dbReference>
<dbReference type="Pfam" id="PF00009">
    <property type="entry name" value="GTP_EFTU"/>
    <property type="match status" value="1"/>
</dbReference>